<evidence type="ECO:0000313" key="2">
    <source>
        <dbReference type="Proteomes" id="UP000317422"/>
    </source>
</evidence>
<proteinExistence type="predicted"/>
<sequence length="128" mass="14045">MSGPTKATRALVWERDAGRCARCGLPITREWSLHHRVPRGAGGSRRPELNSPANLVLLCGSATSPKGCHLAVESDRRDAQRTGYLISKLVNLDPAEVPLLYHGAWWVRLDHHGGTTVHAHPAPGRNHR</sequence>
<dbReference type="Proteomes" id="UP000317422">
    <property type="component" value="Unassembled WGS sequence"/>
</dbReference>
<dbReference type="RefSeq" id="WP_141921824.1">
    <property type="nucleotide sequence ID" value="NZ_VFQC01000001.1"/>
</dbReference>
<comment type="caution">
    <text evidence="1">The sequence shown here is derived from an EMBL/GenBank/DDBJ whole genome shotgun (WGS) entry which is preliminary data.</text>
</comment>
<protein>
    <submittedName>
        <fullName evidence="1">5-methylcytosine-specific restriction protein A</fullName>
    </submittedName>
</protein>
<organism evidence="1 2">
    <name type="scientific">Haloactinospora alba</name>
    <dbReference type="NCBI Taxonomy" id="405555"/>
    <lineage>
        <taxon>Bacteria</taxon>
        <taxon>Bacillati</taxon>
        <taxon>Actinomycetota</taxon>
        <taxon>Actinomycetes</taxon>
        <taxon>Streptosporangiales</taxon>
        <taxon>Nocardiopsidaceae</taxon>
        <taxon>Haloactinospora</taxon>
    </lineage>
</organism>
<gene>
    <name evidence="1" type="ORF">FHX37_0471</name>
</gene>
<dbReference type="EMBL" id="VFQC01000001">
    <property type="protein sequence ID" value="TQN30589.1"/>
    <property type="molecule type" value="Genomic_DNA"/>
</dbReference>
<evidence type="ECO:0000313" key="1">
    <source>
        <dbReference type="EMBL" id="TQN30589.1"/>
    </source>
</evidence>
<accession>A0A543NFH6</accession>
<dbReference type="OrthoDB" id="5124189at2"/>
<dbReference type="AlphaFoldDB" id="A0A543NFH6"/>
<keyword evidence="2" id="KW-1185">Reference proteome</keyword>
<dbReference type="CDD" id="cd00085">
    <property type="entry name" value="HNHc"/>
    <property type="match status" value="1"/>
</dbReference>
<dbReference type="InterPro" id="IPR003615">
    <property type="entry name" value="HNH_nuc"/>
</dbReference>
<reference evidence="1 2" key="1">
    <citation type="submission" date="2019-06" db="EMBL/GenBank/DDBJ databases">
        <title>Sequencing the genomes of 1000 actinobacteria strains.</title>
        <authorList>
            <person name="Klenk H.-P."/>
        </authorList>
    </citation>
    <scope>NUCLEOTIDE SEQUENCE [LARGE SCALE GENOMIC DNA]</scope>
    <source>
        <strain evidence="1 2">DSM 45015</strain>
    </source>
</reference>
<name>A0A543NFH6_9ACTN</name>
<dbReference type="Gene3D" id="1.10.30.50">
    <property type="match status" value="1"/>
</dbReference>